<dbReference type="AlphaFoldDB" id="A0A372IP65"/>
<evidence type="ECO:0000313" key="3">
    <source>
        <dbReference type="Proteomes" id="UP000264702"/>
    </source>
</evidence>
<dbReference type="RefSeq" id="WP_117298865.1">
    <property type="nucleotide sequence ID" value="NZ_QVQT02000003.1"/>
</dbReference>
<keyword evidence="1" id="KW-1133">Transmembrane helix</keyword>
<feature type="transmembrane region" description="Helical" evidence="1">
    <location>
        <begin position="6"/>
        <end position="27"/>
    </location>
</feature>
<dbReference type="EMBL" id="QVQT01000003">
    <property type="protein sequence ID" value="RFU16695.1"/>
    <property type="molecule type" value="Genomic_DNA"/>
</dbReference>
<proteinExistence type="predicted"/>
<keyword evidence="1" id="KW-0812">Transmembrane</keyword>
<name>A0A372IP65_9BACT</name>
<protein>
    <submittedName>
        <fullName evidence="2">Uncharacterized protein</fullName>
    </submittedName>
</protein>
<dbReference type="OrthoDB" id="123068at2"/>
<keyword evidence="3" id="KW-1185">Reference proteome</keyword>
<keyword evidence="1" id="KW-0472">Membrane</keyword>
<accession>A0A372IP65</accession>
<reference evidence="2 3" key="1">
    <citation type="submission" date="2018-08" db="EMBL/GenBank/DDBJ databases">
        <title>Acidipila sp. 4G-K13, an acidobacterium isolated from forest soil.</title>
        <authorList>
            <person name="Gao Z.-H."/>
            <person name="Qiu L.-H."/>
        </authorList>
    </citation>
    <scope>NUCLEOTIDE SEQUENCE [LARGE SCALE GENOMIC DNA]</scope>
    <source>
        <strain evidence="2 3">4G-K13</strain>
    </source>
</reference>
<dbReference type="Proteomes" id="UP000264702">
    <property type="component" value="Unassembled WGS sequence"/>
</dbReference>
<sequence>MQRIAVQILKGLLMAAVLLYAGDWVVFHLRAMRGMAMGSIEVDQFLATPLKGHKEEFDYMGSADVACARALFPHDGAPACWWVERHKTHWE</sequence>
<gene>
    <name evidence="2" type="ORF">D0Y96_08015</name>
</gene>
<comment type="caution">
    <text evidence="2">The sequence shown here is derived from an EMBL/GenBank/DDBJ whole genome shotgun (WGS) entry which is preliminary data.</text>
</comment>
<organism evidence="2 3">
    <name type="scientific">Paracidobacterium acidisoli</name>
    <dbReference type="NCBI Taxonomy" id="2303751"/>
    <lineage>
        <taxon>Bacteria</taxon>
        <taxon>Pseudomonadati</taxon>
        <taxon>Acidobacteriota</taxon>
        <taxon>Terriglobia</taxon>
        <taxon>Terriglobales</taxon>
        <taxon>Acidobacteriaceae</taxon>
        <taxon>Paracidobacterium</taxon>
    </lineage>
</organism>
<evidence type="ECO:0000313" key="2">
    <source>
        <dbReference type="EMBL" id="RFU16695.1"/>
    </source>
</evidence>
<evidence type="ECO:0000256" key="1">
    <source>
        <dbReference type="SAM" id="Phobius"/>
    </source>
</evidence>